<sequence>MSSSTRNRHHPRQPRKVILGLAGLITLTGMMLVAHGLWIPAKAQLAQILLERAWVKSLQTGQNHKAWSWADSWPVAQLSIPSLGLKSIILKEAGGEGLAFGPVLLNQSAQPGSNGSTIISAHRDTHFKALKDIKIGDKLSLTSADGQKFDYEITQSRIAQWDQSGLSADGYEPELVLVSCWPFDSITPTDQRFILHAKQTSRTQIASNAPAD</sequence>
<keyword evidence="1" id="KW-0378">Hydrolase</keyword>
<evidence type="ECO:0000313" key="2">
    <source>
        <dbReference type="EMBL" id="SNZ20840.1"/>
    </source>
</evidence>
<accession>A0A285PGJ0</accession>
<dbReference type="GO" id="GO:0016787">
    <property type="term" value="F:hydrolase activity"/>
    <property type="evidence" value="ECO:0007669"/>
    <property type="project" value="UniProtKB-KW"/>
</dbReference>
<keyword evidence="3" id="KW-1185">Reference proteome</keyword>
<dbReference type="Pfam" id="PF04203">
    <property type="entry name" value="Sortase"/>
    <property type="match status" value="1"/>
</dbReference>
<dbReference type="Gene3D" id="2.40.260.10">
    <property type="entry name" value="Sortase"/>
    <property type="match status" value="1"/>
</dbReference>
<dbReference type="NCBIfam" id="TIGR03784">
    <property type="entry name" value="marine_sortase"/>
    <property type="match status" value="1"/>
</dbReference>
<reference evidence="2 3" key="1">
    <citation type="submission" date="2017-09" db="EMBL/GenBank/DDBJ databases">
        <authorList>
            <person name="Ehlers B."/>
            <person name="Leendertz F.H."/>
        </authorList>
    </citation>
    <scope>NUCLEOTIDE SEQUENCE [LARGE SCALE GENOMIC DNA]</scope>
    <source>
        <strain evidence="2 3">DSM 18289</strain>
    </source>
</reference>
<name>A0A285PGJ0_9HYPH</name>
<organism evidence="2 3">
    <name type="scientific">Cohaesibacter gelatinilyticus</name>
    <dbReference type="NCBI Taxonomy" id="372072"/>
    <lineage>
        <taxon>Bacteria</taxon>
        <taxon>Pseudomonadati</taxon>
        <taxon>Pseudomonadota</taxon>
        <taxon>Alphaproteobacteria</taxon>
        <taxon>Hyphomicrobiales</taxon>
        <taxon>Cohaesibacteraceae</taxon>
    </lineage>
</organism>
<dbReference type="CDD" id="cd05828">
    <property type="entry name" value="Sortase_D_1"/>
    <property type="match status" value="1"/>
</dbReference>
<dbReference type="RefSeq" id="WP_097155224.1">
    <property type="nucleotide sequence ID" value="NZ_OBEL01000006.1"/>
</dbReference>
<dbReference type="InterPro" id="IPR023365">
    <property type="entry name" value="Sortase_dom-sf"/>
</dbReference>
<dbReference type="InterPro" id="IPR041999">
    <property type="entry name" value="Sortase_D_1"/>
</dbReference>
<gene>
    <name evidence="2" type="ORF">SAMN06265368_3951</name>
</gene>
<dbReference type="AlphaFoldDB" id="A0A285PGJ0"/>
<dbReference type="SUPFAM" id="SSF63817">
    <property type="entry name" value="Sortase"/>
    <property type="match status" value="1"/>
</dbReference>
<dbReference type="OrthoDB" id="9790661at2"/>
<dbReference type="NCBIfam" id="TIGR01076">
    <property type="entry name" value="sortase_fam"/>
    <property type="match status" value="1"/>
</dbReference>
<dbReference type="InterPro" id="IPR005754">
    <property type="entry name" value="Sortase"/>
</dbReference>
<proteinExistence type="predicted"/>
<dbReference type="InterPro" id="IPR022445">
    <property type="entry name" value="Sortase_proteobact_type"/>
</dbReference>
<evidence type="ECO:0000313" key="3">
    <source>
        <dbReference type="Proteomes" id="UP000219439"/>
    </source>
</evidence>
<protein>
    <submittedName>
        <fullName evidence="2">Sortase A</fullName>
    </submittedName>
</protein>
<dbReference type="EMBL" id="OBEL01000006">
    <property type="protein sequence ID" value="SNZ20840.1"/>
    <property type="molecule type" value="Genomic_DNA"/>
</dbReference>
<evidence type="ECO:0000256" key="1">
    <source>
        <dbReference type="ARBA" id="ARBA00022801"/>
    </source>
</evidence>
<dbReference type="Proteomes" id="UP000219439">
    <property type="component" value="Unassembled WGS sequence"/>
</dbReference>